<dbReference type="EMBL" id="CAJNRE010007656">
    <property type="protein sequence ID" value="CAF2066841.1"/>
    <property type="molecule type" value="Genomic_DNA"/>
</dbReference>
<reference evidence="5" key="1">
    <citation type="submission" date="2021-02" db="EMBL/GenBank/DDBJ databases">
        <authorList>
            <person name="Nowell W R."/>
        </authorList>
    </citation>
    <scope>NUCLEOTIDE SEQUENCE</scope>
</reference>
<dbReference type="Proteomes" id="UP000676336">
    <property type="component" value="Unassembled WGS sequence"/>
</dbReference>
<proteinExistence type="predicted"/>
<dbReference type="Proteomes" id="UP000681967">
    <property type="component" value="Unassembled WGS sequence"/>
</dbReference>
<dbReference type="EMBL" id="CAJOBF010001238">
    <property type="protein sequence ID" value="CAF3929033.1"/>
    <property type="molecule type" value="Genomic_DNA"/>
</dbReference>
<dbReference type="EMBL" id="CAJOBJ010094238">
    <property type="protein sequence ID" value="CAF4557056.1"/>
    <property type="molecule type" value="Genomic_DNA"/>
</dbReference>
<comment type="caution">
    <text evidence="5">The sequence shown here is derived from an EMBL/GenBank/DDBJ whole genome shotgun (WGS) entry which is preliminary data.</text>
</comment>
<dbReference type="EMBL" id="CAJNOW010000182">
    <property type="protein sequence ID" value="CAF1263478.1"/>
    <property type="molecule type" value="Genomic_DNA"/>
</dbReference>
<evidence type="ECO:0000313" key="8">
    <source>
        <dbReference type="EMBL" id="CAF4596958.1"/>
    </source>
</evidence>
<evidence type="ECO:0000313" key="9">
    <source>
        <dbReference type="Proteomes" id="UP000663842"/>
    </source>
</evidence>
<dbReference type="Proteomes" id="UP000663887">
    <property type="component" value="Unassembled WGS sequence"/>
</dbReference>
<name>A0A819J786_9BILA</name>
<sequence length="242" mass="28941">MYRSTFIRFYIKRTSSNIDNTKNLPKPKCFSLRSHWYTCCYDNLIVPLLRRMLNLEELTIFLSVIRNESTSIDSTQLYNDFLMHMPQLSKFNFSIHANIFNNDIDIDFPSNNDILNSFIKREYQKVNLYADDQLTRNWGCCHVYSLPYHFNEFLFMTGRFQGGMFNKVRLLVMQDIRPFESELFKIISQDFPFLESLSIIKRVPQRNKQHSSTFITFPHLLTLNLTVAHTDYVVQFLFKKKY</sequence>
<dbReference type="Proteomes" id="UP000663834">
    <property type="component" value="Unassembled WGS sequence"/>
</dbReference>
<dbReference type="EMBL" id="CAJNOV010000101">
    <property type="protein sequence ID" value="CAF0983660.1"/>
    <property type="molecule type" value="Genomic_DNA"/>
</dbReference>
<evidence type="ECO:0000313" key="4">
    <source>
        <dbReference type="EMBL" id="CAF2066841.1"/>
    </source>
</evidence>
<dbReference type="OrthoDB" id="10054364at2759"/>
<protein>
    <submittedName>
        <fullName evidence="5">Uncharacterized protein</fullName>
    </submittedName>
</protein>
<gene>
    <name evidence="8" type="ORF">BYL167_LOCUS39957</name>
    <name evidence="1" type="ORF">CJN711_LOCUS1489</name>
    <name evidence="7" type="ORF">GIL414_LOCUS37090</name>
    <name evidence="2" type="ORF">KQP761_LOCUS2920</name>
    <name evidence="4" type="ORF">MBJ925_LOCUS16008</name>
    <name evidence="6" type="ORF">SMN809_LOCUS25627</name>
    <name evidence="5" type="ORF">UXM345_LOCUS12077</name>
    <name evidence="3" type="ORF">XDN619_LOCUS84</name>
</gene>
<evidence type="ECO:0000313" key="6">
    <source>
        <dbReference type="EMBL" id="CAF4290054.1"/>
    </source>
</evidence>
<dbReference type="AlphaFoldDB" id="A0A819J786"/>
<evidence type="ECO:0000313" key="2">
    <source>
        <dbReference type="EMBL" id="CAF1263478.1"/>
    </source>
</evidence>
<evidence type="ECO:0000313" key="5">
    <source>
        <dbReference type="EMBL" id="CAF3929033.1"/>
    </source>
</evidence>
<accession>A0A819J786</accession>
<organism evidence="5 9">
    <name type="scientific">Rotaria magnacalcarata</name>
    <dbReference type="NCBI Taxonomy" id="392030"/>
    <lineage>
        <taxon>Eukaryota</taxon>
        <taxon>Metazoa</taxon>
        <taxon>Spiralia</taxon>
        <taxon>Gnathifera</taxon>
        <taxon>Rotifera</taxon>
        <taxon>Eurotatoria</taxon>
        <taxon>Bdelloidea</taxon>
        <taxon>Philodinida</taxon>
        <taxon>Philodinidae</taxon>
        <taxon>Rotaria</taxon>
    </lineage>
</organism>
<dbReference type="Proteomes" id="UP000663855">
    <property type="component" value="Unassembled WGS sequence"/>
</dbReference>
<dbReference type="EMBL" id="CAJOBH010097571">
    <property type="protein sequence ID" value="CAF4596958.1"/>
    <property type="molecule type" value="Genomic_DNA"/>
</dbReference>
<dbReference type="Proteomes" id="UP000663824">
    <property type="component" value="Unassembled WGS sequence"/>
</dbReference>
<dbReference type="EMBL" id="CAJNRG010000005">
    <property type="protein sequence ID" value="CAF1936333.1"/>
    <property type="molecule type" value="Genomic_DNA"/>
</dbReference>
<evidence type="ECO:0000313" key="3">
    <source>
        <dbReference type="EMBL" id="CAF1936333.1"/>
    </source>
</evidence>
<evidence type="ECO:0000313" key="1">
    <source>
        <dbReference type="EMBL" id="CAF0983660.1"/>
    </source>
</evidence>
<dbReference type="Proteomes" id="UP000681720">
    <property type="component" value="Unassembled WGS sequence"/>
</dbReference>
<dbReference type="EMBL" id="CAJOBI010034288">
    <property type="protein sequence ID" value="CAF4290054.1"/>
    <property type="molecule type" value="Genomic_DNA"/>
</dbReference>
<evidence type="ECO:0000313" key="7">
    <source>
        <dbReference type="EMBL" id="CAF4557056.1"/>
    </source>
</evidence>
<dbReference type="Proteomes" id="UP000663842">
    <property type="component" value="Unassembled WGS sequence"/>
</dbReference>